<evidence type="ECO:0000256" key="1">
    <source>
        <dbReference type="SAM" id="SignalP"/>
    </source>
</evidence>
<keyword evidence="3" id="KW-1185">Reference proteome</keyword>
<sequence length="87" mass="8806">MAQVSISKALMLVLVIVVSLAATTVSAQDSQLAPAPAPMDAGAAFSLPISGALLRILRFWSDLAGEHGVVFVGVDSARAGEGSDQPS</sequence>
<proteinExistence type="predicted"/>
<dbReference type="PANTHER" id="PTHR33659:SF11">
    <property type="entry name" value="TRANSMEMBRANE PROTEIN"/>
    <property type="match status" value="1"/>
</dbReference>
<dbReference type="EMBL" id="JAZDWU010000011">
    <property type="protein sequence ID" value="KAK9986715.1"/>
    <property type="molecule type" value="Genomic_DNA"/>
</dbReference>
<feature type="signal peptide" evidence="1">
    <location>
        <begin position="1"/>
        <end position="27"/>
    </location>
</feature>
<evidence type="ECO:0000313" key="3">
    <source>
        <dbReference type="Proteomes" id="UP001459277"/>
    </source>
</evidence>
<reference evidence="2 3" key="1">
    <citation type="submission" date="2024-01" db="EMBL/GenBank/DDBJ databases">
        <title>A telomere-to-telomere, gap-free genome of sweet tea (Lithocarpus litseifolius).</title>
        <authorList>
            <person name="Zhou J."/>
        </authorList>
    </citation>
    <scope>NUCLEOTIDE SEQUENCE [LARGE SCALE GENOMIC DNA]</scope>
    <source>
        <strain evidence="2">Zhou-2022a</strain>
        <tissue evidence="2">Leaf</tissue>
    </source>
</reference>
<organism evidence="2 3">
    <name type="scientific">Lithocarpus litseifolius</name>
    <dbReference type="NCBI Taxonomy" id="425828"/>
    <lineage>
        <taxon>Eukaryota</taxon>
        <taxon>Viridiplantae</taxon>
        <taxon>Streptophyta</taxon>
        <taxon>Embryophyta</taxon>
        <taxon>Tracheophyta</taxon>
        <taxon>Spermatophyta</taxon>
        <taxon>Magnoliopsida</taxon>
        <taxon>eudicotyledons</taxon>
        <taxon>Gunneridae</taxon>
        <taxon>Pentapetalae</taxon>
        <taxon>rosids</taxon>
        <taxon>fabids</taxon>
        <taxon>Fagales</taxon>
        <taxon>Fagaceae</taxon>
        <taxon>Lithocarpus</taxon>
    </lineage>
</organism>
<name>A0AAW2BRR3_9ROSI</name>
<feature type="chain" id="PRO_5043542364" evidence="1">
    <location>
        <begin position="28"/>
        <end position="87"/>
    </location>
</feature>
<protein>
    <submittedName>
        <fullName evidence="2">Uncharacterized protein</fullName>
    </submittedName>
</protein>
<dbReference type="Proteomes" id="UP001459277">
    <property type="component" value="Unassembled WGS sequence"/>
</dbReference>
<keyword evidence="1" id="KW-0732">Signal</keyword>
<dbReference type="AlphaFoldDB" id="A0AAW2BRR3"/>
<accession>A0AAW2BRR3</accession>
<dbReference type="PANTHER" id="PTHR33659">
    <property type="entry name" value="PROTEIN, PUTATIVE-RELATED-RELATED"/>
    <property type="match status" value="1"/>
</dbReference>
<evidence type="ECO:0000313" key="2">
    <source>
        <dbReference type="EMBL" id="KAK9986715.1"/>
    </source>
</evidence>
<gene>
    <name evidence="2" type="ORF">SO802_031666</name>
</gene>
<comment type="caution">
    <text evidence="2">The sequence shown here is derived from an EMBL/GenBank/DDBJ whole genome shotgun (WGS) entry which is preliminary data.</text>
</comment>